<reference evidence="3 4" key="1">
    <citation type="submission" date="2016-02" db="EMBL/GenBank/DDBJ databases">
        <title>Discovery of a natural microsporidian pathogen with a broad tissue tropism in Caenorhabditis elegans.</title>
        <authorList>
            <person name="Luallen R.J."/>
            <person name="Reinke A.W."/>
            <person name="Tong L."/>
            <person name="Botts M.R."/>
            <person name="Felix M.-A."/>
            <person name="Troemel E.R."/>
        </authorList>
    </citation>
    <scope>NUCLEOTIDE SEQUENCE [LARGE SCALE GENOMIC DNA]</scope>
    <source>
        <strain evidence="3 4">JUm2807</strain>
    </source>
</reference>
<dbReference type="AlphaFoldDB" id="A0A177EE31"/>
<dbReference type="GeneID" id="93646895"/>
<feature type="transmembrane region" description="Helical" evidence="2">
    <location>
        <begin position="314"/>
        <end position="334"/>
    </location>
</feature>
<feature type="compositionally biased region" description="Basic and acidic residues" evidence="1">
    <location>
        <begin position="267"/>
        <end position="281"/>
    </location>
</feature>
<evidence type="ECO:0000313" key="3">
    <source>
        <dbReference type="EMBL" id="OAG29412.1"/>
    </source>
</evidence>
<gene>
    <name evidence="3" type="ORF">NEDG_00545</name>
</gene>
<protein>
    <submittedName>
        <fullName evidence="3">Uncharacterized protein</fullName>
    </submittedName>
</protein>
<evidence type="ECO:0000256" key="2">
    <source>
        <dbReference type="SAM" id="Phobius"/>
    </source>
</evidence>
<keyword evidence="2" id="KW-0812">Transmembrane</keyword>
<evidence type="ECO:0000313" key="4">
    <source>
        <dbReference type="Proteomes" id="UP000185944"/>
    </source>
</evidence>
<keyword evidence="4" id="KW-1185">Reference proteome</keyword>
<name>A0A177EE31_9MICR</name>
<keyword evidence="2" id="KW-0472">Membrane</keyword>
<comment type="caution">
    <text evidence="3">The sequence shown here is derived from an EMBL/GenBank/DDBJ whole genome shotgun (WGS) entry which is preliminary data.</text>
</comment>
<dbReference type="VEuPathDB" id="MicrosporidiaDB:NEDG_00545"/>
<proteinExistence type="predicted"/>
<evidence type="ECO:0000256" key="1">
    <source>
        <dbReference type="SAM" id="MobiDB-lite"/>
    </source>
</evidence>
<sequence>MESAAERIDYFVGQIFSGKREQPISTLIHSLNSISSALQISIKESILKEVKGKLAEYEGINITKGQMKKLLEVIFESQRNNKVNPDALANTFQNTHPVYGFETNNTIILGDKAEETKYEFNSILDDVEKDVKHLAEKTETKIGINMGLTNNFILEKKSDRHRRMEDIRGIKENKEYKDFYHPKPLFSPETDLWKHSTYKDKEVSQMDKCTDILGRINGIISPKEAAKDKDPFSTVKRLETYETQFNQKMVLLLNELLDKLNKTESREAPVPREVLAPRDDLNSVPPEQPSTVTHLPLPQRSEDLLRFSSLQHPIVLAGCLGVGIVVGIGLNLLLRSSSAPY</sequence>
<dbReference type="EMBL" id="LTDL01000040">
    <property type="protein sequence ID" value="OAG29412.1"/>
    <property type="molecule type" value="Genomic_DNA"/>
</dbReference>
<dbReference type="OrthoDB" id="2187268at2759"/>
<dbReference type="Proteomes" id="UP000185944">
    <property type="component" value="Unassembled WGS sequence"/>
</dbReference>
<dbReference type="RefSeq" id="XP_067544060.1">
    <property type="nucleotide sequence ID" value="XM_067687963.1"/>
</dbReference>
<accession>A0A177EE31</accession>
<organism evidence="3 4">
    <name type="scientific">Nematocida displodere</name>
    <dbReference type="NCBI Taxonomy" id="1805483"/>
    <lineage>
        <taxon>Eukaryota</taxon>
        <taxon>Fungi</taxon>
        <taxon>Fungi incertae sedis</taxon>
        <taxon>Microsporidia</taxon>
        <taxon>Nematocida</taxon>
    </lineage>
</organism>
<keyword evidence="2" id="KW-1133">Transmembrane helix</keyword>
<feature type="region of interest" description="Disordered" evidence="1">
    <location>
        <begin position="267"/>
        <end position="295"/>
    </location>
</feature>